<dbReference type="InterPro" id="IPR029032">
    <property type="entry name" value="AhpD-like"/>
</dbReference>
<feature type="domain" description="Carboxymuconolactone decarboxylase-like" evidence="1">
    <location>
        <begin position="16"/>
        <end position="63"/>
    </location>
</feature>
<dbReference type="KEGG" id="fku:FGKAn22_14380"/>
<reference evidence="2 3" key="1">
    <citation type="submission" date="2019-03" db="EMBL/GenBank/DDBJ databases">
        <title>Complete genome sequence of Ferrigenium kumadai strain An22, a microaerophilic iron-oxidizing bacterium isolated from a paddy field soil.</title>
        <authorList>
            <person name="Watanabe T."/>
            <person name="Asakawa S."/>
        </authorList>
    </citation>
    <scope>NUCLEOTIDE SEQUENCE [LARGE SCALE GENOMIC DNA]</scope>
    <source>
        <strain evidence="2 3">An22</strain>
    </source>
</reference>
<dbReference type="SUPFAM" id="SSF69118">
    <property type="entry name" value="AhpD-like"/>
    <property type="match status" value="1"/>
</dbReference>
<dbReference type="Gene3D" id="1.20.1290.10">
    <property type="entry name" value="AhpD-like"/>
    <property type="match status" value="1"/>
</dbReference>
<protein>
    <recommendedName>
        <fullName evidence="1">Carboxymuconolactone decarboxylase-like domain-containing protein</fullName>
    </recommendedName>
</protein>
<dbReference type="Pfam" id="PF02627">
    <property type="entry name" value="CMD"/>
    <property type="match status" value="1"/>
</dbReference>
<keyword evidence="3" id="KW-1185">Reference proteome</keyword>
<evidence type="ECO:0000259" key="1">
    <source>
        <dbReference type="Pfam" id="PF02627"/>
    </source>
</evidence>
<organism evidence="2 3">
    <name type="scientific">Ferrigenium kumadai</name>
    <dbReference type="NCBI Taxonomy" id="1682490"/>
    <lineage>
        <taxon>Bacteria</taxon>
        <taxon>Pseudomonadati</taxon>
        <taxon>Pseudomonadota</taxon>
        <taxon>Betaproteobacteria</taxon>
        <taxon>Nitrosomonadales</taxon>
        <taxon>Gallionellaceae</taxon>
        <taxon>Ferrigenium</taxon>
    </lineage>
</organism>
<sequence>MSETRTCNPAAPSIFTEQVAELVAIGAAIAANCEPCFKYHYDQARKLGVSDLDMRYAVDLAQKVKETPARAMLNLAERYLGKSTSETKAAADSCCVTNPETQAGHCK</sequence>
<dbReference type="GO" id="GO:0051920">
    <property type="term" value="F:peroxiredoxin activity"/>
    <property type="evidence" value="ECO:0007669"/>
    <property type="project" value="InterPro"/>
</dbReference>
<proteinExistence type="predicted"/>
<dbReference type="EMBL" id="AP019536">
    <property type="protein sequence ID" value="BBI99745.1"/>
    <property type="molecule type" value="Genomic_DNA"/>
</dbReference>
<dbReference type="RefSeq" id="WP_212784974.1">
    <property type="nucleotide sequence ID" value="NZ_AP019536.1"/>
</dbReference>
<accession>A0AAN1SZ45</accession>
<dbReference type="AlphaFoldDB" id="A0AAN1SZ45"/>
<dbReference type="Proteomes" id="UP001319121">
    <property type="component" value="Chromosome"/>
</dbReference>
<name>A0AAN1SZ45_9PROT</name>
<evidence type="ECO:0000313" key="2">
    <source>
        <dbReference type="EMBL" id="BBI99745.1"/>
    </source>
</evidence>
<gene>
    <name evidence="2" type="ORF">FGKAn22_14380</name>
</gene>
<dbReference type="InterPro" id="IPR003779">
    <property type="entry name" value="CMD-like"/>
</dbReference>
<evidence type="ECO:0000313" key="3">
    <source>
        <dbReference type="Proteomes" id="UP001319121"/>
    </source>
</evidence>